<dbReference type="EMBL" id="LO018304">
    <property type="protein sequence ID" value="CUM62030.1"/>
    <property type="molecule type" value="Genomic_DNA"/>
</dbReference>
<protein>
    <submittedName>
        <fullName evidence="1">Uncharacterized protein</fullName>
    </submittedName>
</protein>
<sequence length="260" mass="29133">MNQPVIMAVAGRAGVGKTTWIRQQIATESLPVLYFSPGTGSVPIDQTCISAEFPQVKTLSDAQKSLLTKHLINGGVAYIELGYYLQLDALNSLLEAFPSRRVCIVPPNTKDSEWQNWADETVEGVSINQQWEQLSIWRLPLQGNVIDPGSLDVFWYQEMTEGAYGKIHRAKGIFDIADGRSFYLDFVAELAETKYEELNLPLWLEGKPQRFSGIEIIGENLDETSLLQTLEDSCLSEAVILYYQQQVKDSMSLSAEEETT</sequence>
<organism evidence="1">
    <name type="scientific">Planktothrix agardhii</name>
    <name type="common">Oscillatoria agardhii</name>
    <dbReference type="NCBI Taxonomy" id="1160"/>
    <lineage>
        <taxon>Bacteria</taxon>
        <taxon>Bacillati</taxon>
        <taxon>Cyanobacteriota</taxon>
        <taxon>Cyanophyceae</taxon>
        <taxon>Oscillatoriophycideae</taxon>
        <taxon>Oscillatoriales</taxon>
        <taxon>Microcoleaceae</taxon>
        <taxon>Planktothrix</taxon>
    </lineage>
</organism>
<dbReference type="RefSeq" id="WP_235751956.1">
    <property type="nucleotide sequence ID" value="NZ_JBIIEP010000027.1"/>
</dbReference>
<dbReference type="AlphaFoldDB" id="A0A1J1JKJ5"/>
<dbReference type="SUPFAM" id="SSF90002">
    <property type="entry name" value="Hypothetical protein YjiA, C-terminal domain"/>
    <property type="match status" value="1"/>
</dbReference>
<reference evidence="1" key="1">
    <citation type="submission" date="2015-09" db="EMBL/GenBank/DDBJ databases">
        <authorList>
            <person name="Jackson K.R."/>
            <person name="Lunt B.L."/>
            <person name="Fisher J.N.B."/>
            <person name="Gardner A.V."/>
            <person name="Bailey M.E."/>
            <person name="Deus L.M."/>
            <person name="Earl A.S."/>
            <person name="Gibby P.D."/>
            <person name="Hartmann K.A."/>
            <person name="Liu J.E."/>
            <person name="Manci A.M."/>
            <person name="Nielsen D.A."/>
            <person name="Solomon M.B."/>
            <person name="Breakwell D.P."/>
            <person name="Burnett S.H."/>
            <person name="Grose J.H."/>
        </authorList>
    </citation>
    <scope>NUCLEOTIDE SEQUENCE</scope>
    <source>
        <strain evidence="1">7805</strain>
    </source>
</reference>
<accession>A0A1J1JKJ5</accession>
<gene>
    <name evidence="1" type="ORF">PLAM_4064</name>
</gene>
<dbReference type="Pfam" id="PF07683">
    <property type="entry name" value="CobW_C"/>
    <property type="match status" value="1"/>
</dbReference>
<proteinExistence type="predicted"/>
<name>A0A1J1JKJ5_PLAAG</name>
<evidence type="ECO:0000313" key="1">
    <source>
        <dbReference type="EMBL" id="CUM62030.1"/>
    </source>
</evidence>
<dbReference type="InterPro" id="IPR011629">
    <property type="entry name" value="CobW-like_C"/>
</dbReference>